<organism evidence="1 2">
    <name type="scientific">Camellia lanceoleosa</name>
    <dbReference type="NCBI Taxonomy" id="1840588"/>
    <lineage>
        <taxon>Eukaryota</taxon>
        <taxon>Viridiplantae</taxon>
        <taxon>Streptophyta</taxon>
        <taxon>Embryophyta</taxon>
        <taxon>Tracheophyta</taxon>
        <taxon>Spermatophyta</taxon>
        <taxon>Magnoliopsida</taxon>
        <taxon>eudicotyledons</taxon>
        <taxon>Gunneridae</taxon>
        <taxon>Pentapetalae</taxon>
        <taxon>asterids</taxon>
        <taxon>Ericales</taxon>
        <taxon>Theaceae</taxon>
        <taxon>Camellia</taxon>
    </lineage>
</organism>
<name>A0ACC0FU28_9ERIC</name>
<keyword evidence="2" id="KW-1185">Reference proteome</keyword>
<reference evidence="1 2" key="1">
    <citation type="journal article" date="2022" name="Plant J.">
        <title>Chromosome-level genome of Camellia lanceoleosa provides a valuable resource for understanding genome evolution and self-incompatibility.</title>
        <authorList>
            <person name="Gong W."/>
            <person name="Xiao S."/>
            <person name="Wang L."/>
            <person name="Liao Z."/>
            <person name="Chang Y."/>
            <person name="Mo W."/>
            <person name="Hu G."/>
            <person name="Li W."/>
            <person name="Zhao G."/>
            <person name="Zhu H."/>
            <person name="Hu X."/>
            <person name="Ji K."/>
            <person name="Xiang X."/>
            <person name="Song Q."/>
            <person name="Yuan D."/>
            <person name="Jin S."/>
            <person name="Zhang L."/>
        </authorList>
    </citation>
    <scope>NUCLEOTIDE SEQUENCE [LARGE SCALE GENOMIC DNA]</scope>
    <source>
        <strain evidence="1">SQ_2022a</strain>
    </source>
</reference>
<sequence length="224" mass="26202">MVNDQAEKGLETFKNGFKGGVHIVKVDQVEEIAGLPDIWKLIVQHRIILCSLKLVYVCKKLSLVNEMYFAITLDRKTAGPFFRSNIVVDYLTFYSMFAICAVINDYDYEFINFTLHYIADLDIPIKRMLNVSPIGRNCSQEEWDEFEKYDKVLNIRPMMVSVLREKFAHLKLTFSIGGQITFDVFPQGWDKTYCLRYVDDFHEIHFFGDKTYKGGNDHEIYESE</sequence>
<accession>A0ACC0FU28</accession>
<comment type="caution">
    <text evidence="1">The sequence shown here is derived from an EMBL/GenBank/DDBJ whole genome shotgun (WGS) entry which is preliminary data.</text>
</comment>
<dbReference type="Proteomes" id="UP001060215">
    <property type="component" value="Chromosome 13"/>
</dbReference>
<proteinExistence type="predicted"/>
<evidence type="ECO:0000313" key="1">
    <source>
        <dbReference type="EMBL" id="KAI7991808.1"/>
    </source>
</evidence>
<protein>
    <submittedName>
        <fullName evidence="1">Uncharacterized protein</fullName>
    </submittedName>
</protein>
<dbReference type="EMBL" id="CM045770">
    <property type="protein sequence ID" value="KAI7991808.1"/>
    <property type="molecule type" value="Genomic_DNA"/>
</dbReference>
<gene>
    <name evidence="1" type="ORF">LOK49_LG12G01534</name>
</gene>
<evidence type="ECO:0000313" key="2">
    <source>
        <dbReference type="Proteomes" id="UP001060215"/>
    </source>
</evidence>